<dbReference type="InterPro" id="IPR001611">
    <property type="entry name" value="Leu-rich_rpt"/>
</dbReference>
<protein>
    <recommendedName>
        <fullName evidence="4">Leucine-rich repeat receptor-like protein kinase</fullName>
    </recommendedName>
</protein>
<keyword evidence="3" id="KW-1185">Reference proteome</keyword>
<gene>
    <name evidence="2" type="ORF">CSSPJE1EN2_LOCUS24578</name>
</gene>
<reference evidence="2" key="1">
    <citation type="submission" date="2024-03" db="EMBL/GenBank/DDBJ databases">
        <authorList>
            <consortium name="ELIXIR-Norway"/>
            <consortium name="Elixir Norway"/>
        </authorList>
    </citation>
    <scope>NUCLEOTIDE SEQUENCE</scope>
</reference>
<accession>A0ABP1C3F2</accession>
<organism evidence="2 3">
    <name type="scientific">Sphagnum jensenii</name>
    <dbReference type="NCBI Taxonomy" id="128206"/>
    <lineage>
        <taxon>Eukaryota</taxon>
        <taxon>Viridiplantae</taxon>
        <taxon>Streptophyta</taxon>
        <taxon>Embryophyta</taxon>
        <taxon>Bryophyta</taxon>
        <taxon>Sphagnophytina</taxon>
        <taxon>Sphagnopsida</taxon>
        <taxon>Sphagnales</taxon>
        <taxon>Sphagnaceae</taxon>
        <taxon>Sphagnum</taxon>
    </lineage>
</organism>
<evidence type="ECO:0000313" key="2">
    <source>
        <dbReference type="EMBL" id="CAK9883327.1"/>
    </source>
</evidence>
<proteinExistence type="predicted"/>
<dbReference type="Gene3D" id="3.80.10.10">
    <property type="entry name" value="Ribonuclease Inhibitor"/>
    <property type="match status" value="1"/>
</dbReference>
<dbReference type="Pfam" id="PF00560">
    <property type="entry name" value="LRR_1"/>
    <property type="match status" value="2"/>
</dbReference>
<dbReference type="PANTHER" id="PTHR47988">
    <property type="entry name" value="SOMATIC EMBRYOGENESIS RECEPTOR KINASE 1"/>
    <property type="match status" value="1"/>
</dbReference>
<name>A0ABP1C3F2_9BRYO</name>
<dbReference type="InterPro" id="IPR032675">
    <property type="entry name" value="LRR_dom_sf"/>
</dbReference>
<evidence type="ECO:0000256" key="1">
    <source>
        <dbReference type="ARBA" id="ARBA00022729"/>
    </source>
</evidence>
<dbReference type="SUPFAM" id="SSF52058">
    <property type="entry name" value="L domain-like"/>
    <property type="match status" value="1"/>
</dbReference>
<evidence type="ECO:0008006" key="4">
    <source>
        <dbReference type="Google" id="ProtNLM"/>
    </source>
</evidence>
<sequence length="273" mass="29668">MGKCRCSFLNIRVSLVARACAFKDECTTQSMFLTVGRFPFLTHACILLTRNNVIKFVLFLFCALSSLSCCCCLTTDSPTTSSGPPPLPFPLSDLPAGLNATLIDGLWYYYETKEVDAMQSLFKAWSNTATNSFSYNLPGWSNRVSFDYPCFEKTTWQGVVCLYERSLYNGTIPIFLVGVHYIELSNLGLEGVLPPAIGNLSQLEALILVGNPNLGGPIPQELGNTQLVILDLHDNAFNGSIPVTLGLLSNLTLLNVSGNDLTGPIPPQLGNAN</sequence>
<dbReference type="EMBL" id="OZ023710">
    <property type="protein sequence ID" value="CAK9883327.1"/>
    <property type="molecule type" value="Genomic_DNA"/>
</dbReference>
<dbReference type="Proteomes" id="UP001497522">
    <property type="component" value="Chromosome 9"/>
</dbReference>
<evidence type="ECO:0000313" key="3">
    <source>
        <dbReference type="Proteomes" id="UP001497522"/>
    </source>
</evidence>
<keyword evidence="1" id="KW-0732">Signal</keyword>